<evidence type="ECO:0000313" key="1">
    <source>
        <dbReference type="EMBL" id="MQM18173.1"/>
    </source>
</evidence>
<evidence type="ECO:0000313" key="2">
    <source>
        <dbReference type="Proteomes" id="UP000652761"/>
    </source>
</evidence>
<comment type="caution">
    <text evidence="1">The sequence shown here is derived from an EMBL/GenBank/DDBJ whole genome shotgun (WGS) entry which is preliminary data.</text>
</comment>
<reference evidence="1" key="1">
    <citation type="submission" date="2017-07" db="EMBL/GenBank/DDBJ databases">
        <title>Taro Niue Genome Assembly and Annotation.</title>
        <authorList>
            <person name="Atibalentja N."/>
            <person name="Keating K."/>
            <person name="Fields C.J."/>
        </authorList>
    </citation>
    <scope>NUCLEOTIDE SEQUENCE</scope>
    <source>
        <strain evidence="1">Niue_2</strain>
        <tissue evidence="1">Leaf</tissue>
    </source>
</reference>
<keyword evidence="2" id="KW-1185">Reference proteome</keyword>
<sequence>MVWRRLGASRSKGDRSLRRILVSGWVKFGPPAKQSKKLCSTGERVAAAISGEVGLGACVLTWFWRVEASRSMENTD</sequence>
<organism evidence="1 2">
    <name type="scientific">Colocasia esculenta</name>
    <name type="common">Wild taro</name>
    <name type="synonym">Arum esculentum</name>
    <dbReference type="NCBI Taxonomy" id="4460"/>
    <lineage>
        <taxon>Eukaryota</taxon>
        <taxon>Viridiplantae</taxon>
        <taxon>Streptophyta</taxon>
        <taxon>Embryophyta</taxon>
        <taxon>Tracheophyta</taxon>
        <taxon>Spermatophyta</taxon>
        <taxon>Magnoliopsida</taxon>
        <taxon>Liliopsida</taxon>
        <taxon>Araceae</taxon>
        <taxon>Aroideae</taxon>
        <taxon>Colocasieae</taxon>
        <taxon>Colocasia</taxon>
    </lineage>
</organism>
<dbReference type="EMBL" id="NMUH01008016">
    <property type="protein sequence ID" value="MQM18173.1"/>
    <property type="molecule type" value="Genomic_DNA"/>
</dbReference>
<name>A0A843XFY1_COLES</name>
<accession>A0A843XFY1</accession>
<dbReference type="AlphaFoldDB" id="A0A843XFY1"/>
<gene>
    <name evidence="1" type="ORF">Taro_051160</name>
</gene>
<dbReference type="Proteomes" id="UP000652761">
    <property type="component" value="Unassembled WGS sequence"/>
</dbReference>
<proteinExistence type="predicted"/>
<protein>
    <submittedName>
        <fullName evidence="1">Uncharacterized protein</fullName>
    </submittedName>
</protein>